<sequence length="210" mass="23588">MSHRSFLRILLSTRILAPSTTDRASLAVRERRSYVTGLVAATVVVTEALKSLVAQLLPARIFVHADLSCEEKLHDQWKGQIGRDIPDRSPTPCPLGVGARKSPSSGEQHTAACYVYLKFGYPGKDYPFRRGEYEARTEEPMSDVSNQRPPATTSEQDDFPRFTRCGCYIEATRHTTYDRAMALIASIARNETYIEEAAREGGPEKAFRWM</sequence>
<dbReference type="EMBL" id="AM920439">
    <property type="protein sequence ID" value="CAP86960.1"/>
    <property type="molecule type" value="Genomic_DNA"/>
</dbReference>
<reference evidence="2 3" key="1">
    <citation type="journal article" date="2008" name="Nat. Biotechnol.">
        <title>Genome sequencing and analysis of the filamentous fungus Penicillium chrysogenum.</title>
        <authorList>
            <person name="van den Berg M.A."/>
            <person name="Albang R."/>
            <person name="Albermann K."/>
            <person name="Badger J.H."/>
            <person name="Daran J.-M."/>
            <person name="Driessen A.J.M."/>
            <person name="Garcia-Estrada C."/>
            <person name="Fedorova N.D."/>
            <person name="Harris D.M."/>
            <person name="Heijne W.H.M."/>
            <person name="Joardar V.S."/>
            <person name="Kiel J.A.K.W."/>
            <person name="Kovalchuk A."/>
            <person name="Martin J.F."/>
            <person name="Nierman W.C."/>
            <person name="Nijland J.G."/>
            <person name="Pronk J.T."/>
            <person name="Roubos J.A."/>
            <person name="van der Klei I.J."/>
            <person name="van Peij N.N.M.E."/>
            <person name="Veenhuis M."/>
            <person name="von Doehren H."/>
            <person name="Wagner C."/>
            <person name="Wortman J.R."/>
            <person name="Bovenberg R.A.L."/>
        </authorList>
    </citation>
    <scope>NUCLEOTIDE SEQUENCE [LARGE SCALE GENOMIC DNA]</scope>
    <source>
        <strain evidence="3">ATCC 28089 / DSM 1075 / NRRL 1951 / Wisconsin 54-1255</strain>
    </source>
</reference>
<evidence type="ECO:0000313" key="3">
    <source>
        <dbReference type="Proteomes" id="UP000000724"/>
    </source>
</evidence>
<evidence type="ECO:0000256" key="1">
    <source>
        <dbReference type="SAM" id="MobiDB-lite"/>
    </source>
</evidence>
<dbReference type="HOGENOM" id="CLU_1310487_0_0_1"/>
<dbReference type="OrthoDB" id="10473932at2759"/>
<dbReference type="Proteomes" id="UP000000724">
    <property type="component" value="Contig Pc00c24"/>
</dbReference>
<proteinExistence type="predicted"/>
<feature type="compositionally biased region" description="Polar residues" evidence="1">
    <location>
        <begin position="143"/>
        <end position="154"/>
    </location>
</feature>
<name>B6HWL4_PENRW</name>
<accession>B6HWL4</accession>
<organism evidence="2 3">
    <name type="scientific">Penicillium rubens (strain ATCC 28089 / DSM 1075 / NRRL 1951 / Wisconsin 54-1255)</name>
    <name type="common">Penicillium chrysogenum</name>
    <dbReference type="NCBI Taxonomy" id="500485"/>
    <lineage>
        <taxon>Eukaryota</taxon>
        <taxon>Fungi</taxon>
        <taxon>Dikarya</taxon>
        <taxon>Ascomycota</taxon>
        <taxon>Pezizomycotina</taxon>
        <taxon>Eurotiomycetes</taxon>
        <taxon>Eurotiomycetidae</taxon>
        <taxon>Eurotiales</taxon>
        <taxon>Aspergillaceae</taxon>
        <taxon>Penicillium</taxon>
        <taxon>Penicillium chrysogenum species complex</taxon>
    </lineage>
</organism>
<gene>
    <name evidence="2" type="ORF">Pc24g00520</name>
    <name evidence="2" type="ORF">PCH_Pc24g00520</name>
</gene>
<evidence type="ECO:0000313" key="2">
    <source>
        <dbReference type="EMBL" id="CAP86960.1"/>
    </source>
</evidence>
<dbReference type="AlphaFoldDB" id="B6HWL4"/>
<dbReference type="VEuPathDB" id="FungiDB:PCH_Pc24g00520"/>
<feature type="region of interest" description="Disordered" evidence="1">
    <location>
        <begin position="135"/>
        <end position="158"/>
    </location>
</feature>
<keyword evidence="3" id="KW-1185">Reference proteome</keyword>
<protein>
    <submittedName>
        <fullName evidence="2">Uncharacterized protein</fullName>
    </submittedName>
</protein>